<reference evidence="1 2" key="1">
    <citation type="submission" date="2014-04" db="EMBL/GenBank/DDBJ databases">
        <authorList>
            <consortium name="DOE Joint Genome Institute"/>
            <person name="Kuo A."/>
            <person name="Kohler A."/>
            <person name="Costa M.D."/>
            <person name="Nagy L.G."/>
            <person name="Floudas D."/>
            <person name="Copeland A."/>
            <person name="Barry K.W."/>
            <person name="Cichocki N."/>
            <person name="Veneault-Fourrey C."/>
            <person name="LaButti K."/>
            <person name="Lindquist E.A."/>
            <person name="Lipzen A."/>
            <person name="Lundell T."/>
            <person name="Morin E."/>
            <person name="Murat C."/>
            <person name="Sun H."/>
            <person name="Tunlid A."/>
            <person name="Henrissat B."/>
            <person name="Grigoriev I.V."/>
            <person name="Hibbett D.S."/>
            <person name="Martin F."/>
            <person name="Nordberg H.P."/>
            <person name="Cantor M.N."/>
            <person name="Hua S.X."/>
        </authorList>
    </citation>
    <scope>NUCLEOTIDE SEQUENCE [LARGE SCALE GENOMIC DNA]</scope>
    <source>
        <strain evidence="1 2">441</strain>
    </source>
</reference>
<evidence type="ECO:0000313" key="1">
    <source>
        <dbReference type="EMBL" id="KIK24167.1"/>
    </source>
</evidence>
<name>A0A0C9ZPB2_9AGAM</name>
<dbReference type="EMBL" id="KN833719">
    <property type="protein sequence ID" value="KIK24167.1"/>
    <property type="molecule type" value="Genomic_DNA"/>
</dbReference>
<proteinExistence type="predicted"/>
<sequence length="93" mass="10636">NNQTIHAHPGTEMSAALWQNLHLVHETQGQQSIATIRWELYSCKADKGTNIPHHITKLQELQGWLYEMGDIIPDPQFQAILLTLLPTSWDSYT</sequence>
<dbReference type="Proteomes" id="UP000054018">
    <property type="component" value="Unassembled WGS sequence"/>
</dbReference>
<reference evidence="2" key="2">
    <citation type="submission" date="2015-01" db="EMBL/GenBank/DDBJ databases">
        <title>Evolutionary Origins and Diversification of the Mycorrhizal Mutualists.</title>
        <authorList>
            <consortium name="DOE Joint Genome Institute"/>
            <consortium name="Mycorrhizal Genomics Consortium"/>
            <person name="Kohler A."/>
            <person name="Kuo A."/>
            <person name="Nagy L.G."/>
            <person name="Floudas D."/>
            <person name="Copeland A."/>
            <person name="Barry K.W."/>
            <person name="Cichocki N."/>
            <person name="Veneault-Fourrey C."/>
            <person name="LaButti K."/>
            <person name="Lindquist E.A."/>
            <person name="Lipzen A."/>
            <person name="Lundell T."/>
            <person name="Morin E."/>
            <person name="Murat C."/>
            <person name="Riley R."/>
            <person name="Ohm R."/>
            <person name="Sun H."/>
            <person name="Tunlid A."/>
            <person name="Henrissat B."/>
            <person name="Grigoriev I.V."/>
            <person name="Hibbett D.S."/>
            <person name="Martin F."/>
        </authorList>
    </citation>
    <scope>NUCLEOTIDE SEQUENCE [LARGE SCALE GENOMIC DNA]</scope>
    <source>
        <strain evidence="2">441</strain>
    </source>
</reference>
<protein>
    <submittedName>
        <fullName evidence="1">Uncharacterized protein</fullName>
    </submittedName>
</protein>
<dbReference type="AlphaFoldDB" id="A0A0C9ZPB2"/>
<dbReference type="HOGENOM" id="CLU_2419067_0_0_1"/>
<organism evidence="1 2">
    <name type="scientific">Pisolithus microcarpus 441</name>
    <dbReference type="NCBI Taxonomy" id="765257"/>
    <lineage>
        <taxon>Eukaryota</taxon>
        <taxon>Fungi</taxon>
        <taxon>Dikarya</taxon>
        <taxon>Basidiomycota</taxon>
        <taxon>Agaricomycotina</taxon>
        <taxon>Agaricomycetes</taxon>
        <taxon>Agaricomycetidae</taxon>
        <taxon>Boletales</taxon>
        <taxon>Sclerodermatineae</taxon>
        <taxon>Pisolithaceae</taxon>
        <taxon>Pisolithus</taxon>
    </lineage>
</organism>
<feature type="non-terminal residue" evidence="1">
    <location>
        <position position="1"/>
    </location>
</feature>
<keyword evidence="2" id="KW-1185">Reference proteome</keyword>
<gene>
    <name evidence="1" type="ORF">PISMIDRAFT_80827</name>
</gene>
<feature type="non-terminal residue" evidence="1">
    <location>
        <position position="93"/>
    </location>
</feature>
<dbReference type="OrthoDB" id="2691868at2759"/>
<accession>A0A0C9ZPB2</accession>
<evidence type="ECO:0000313" key="2">
    <source>
        <dbReference type="Proteomes" id="UP000054018"/>
    </source>
</evidence>
<dbReference type="Pfam" id="PF14223">
    <property type="entry name" value="Retrotran_gag_2"/>
    <property type="match status" value="1"/>
</dbReference>